<keyword evidence="5 11" id="KW-0479">Metal-binding</keyword>
<keyword evidence="7 11" id="KW-0862">Zinc</keyword>
<dbReference type="Pfam" id="PF05129">
    <property type="entry name" value="Zn_ribbon_Elf1"/>
    <property type="match status" value="1"/>
</dbReference>
<evidence type="ECO:0000256" key="10">
    <source>
        <dbReference type="ARBA" id="ARBA00023242"/>
    </source>
</evidence>
<dbReference type="Proteomes" id="UP001187471">
    <property type="component" value="Unassembled WGS sequence"/>
</dbReference>
<protein>
    <recommendedName>
        <fullName evidence="4 11">Transcription elongation factor 1 homolog</fullName>
    </recommendedName>
</protein>
<dbReference type="GO" id="GO:0006368">
    <property type="term" value="P:transcription elongation by RNA polymerase II"/>
    <property type="evidence" value="ECO:0007669"/>
    <property type="project" value="TreeGrafter"/>
</dbReference>
<evidence type="ECO:0000256" key="6">
    <source>
        <dbReference type="ARBA" id="ARBA00022771"/>
    </source>
</evidence>
<dbReference type="Gene3D" id="2.20.25.190">
    <property type="match status" value="1"/>
</dbReference>
<reference evidence="12" key="1">
    <citation type="submission" date="2022-12" db="EMBL/GenBank/DDBJ databases">
        <title>Draft genome assemblies for two species of Escallonia (Escalloniales).</title>
        <authorList>
            <person name="Chanderbali A."/>
            <person name="Dervinis C."/>
            <person name="Anghel I."/>
            <person name="Soltis D."/>
            <person name="Soltis P."/>
            <person name="Zapata F."/>
        </authorList>
    </citation>
    <scope>NUCLEOTIDE SEQUENCE</scope>
    <source>
        <strain evidence="12">UCBG92.1500</strain>
        <tissue evidence="12">Leaf</tissue>
    </source>
</reference>
<evidence type="ECO:0000256" key="7">
    <source>
        <dbReference type="ARBA" id="ARBA00022833"/>
    </source>
</evidence>
<comment type="function">
    <text evidence="1 11">Transcription elongation factor implicated in the maintenance of proper chromatin structure in actively transcribed regions.</text>
</comment>
<name>A0AA88URH4_9ASTE</name>
<dbReference type="AlphaFoldDB" id="A0AA88URH4"/>
<accession>A0AA88URH4</accession>
<keyword evidence="13" id="KW-1185">Reference proteome</keyword>
<dbReference type="GO" id="GO:0008023">
    <property type="term" value="C:transcription elongation factor complex"/>
    <property type="evidence" value="ECO:0007669"/>
    <property type="project" value="TreeGrafter"/>
</dbReference>
<evidence type="ECO:0000256" key="3">
    <source>
        <dbReference type="ARBA" id="ARBA00009730"/>
    </source>
</evidence>
<dbReference type="GO" id="GO:0000993">
    <property type="term" value="F:RNA polymerase II complex binding"/>
    <property type="evidence" value="ECO:0007669"/>
    <property type="project" value="TreeGrafter"/>
</dbReference>
<dbReference type="PANTHER" id="PTHR20934">
    <property type="entry name" value="TRANSCRIPTION ELONGATION FACTOR 1 HOMOLOG"/>
    <property type="match status" value="1"/>
</dbReference>
<evidence type="ECO:0000256" key="1">
    <source>
        <dbReference type="ARBA" id="ARBA00003357"/>
    </source>
</evidence>
<evidence type="ECO:0000256" key="2">
    <source>
        <dbReference type="ARBA" id="ARBA00004123"/>
    </source>
</evidence>
<dbReference type="InterPro" id="IPR007808">
    <property type="entry name" value="Elf1"/>
</dbReference>
<evidence type="ECO:0000256" key="5">
    <source>
        <dbReference type="ARBA" id="ARBA00022723"/>
    </source>
</evidence>
<comment type="caution">
    <text evidence="12">The sequence shown here is derived from an EMBL/GenBank/DDBJ whole genome shotgun (WGS) entry which is preliminary data.</text>
</comment>
<evidence type="ECO:0000313" key="12">
    <source>
        <dbReference type="EMBL" id="KAK2994694.1"/>
    </source>
</evidence>
<evidence type="ECO:0000256" key="9">
    <source>
        <dbReference type="ARBA" id="ARBA00023163"/>
    </source>
</evidence>
<dbReference type="SUPFAM" id="SSF57783">
    <property type="entry name" value="Zinc beta-ribbon"/>
    <property type="match status" value="1"/>
</dbReference>
<evidence type="ECO:0000256" key="4">
    <source>
        <dbReference type="ARBA" id="ARBA00014973"/>
    </source>
</evidence>
<keyword evidence="8 11" id="KW-0805">Transcription regulation</keyword>
<organism evidence="12 13">
    <name type="scientific">Escallonia rubra</name>
    <dbReference type="NCBI Taxonomy" id="112253"/>
    <lineage>
        <taxon>Eukaryota</taxon>
        <taxon>Viridiplantae</taxon>
        <taxon>Streptophyta</taxon>
        <taxon>Embryophyta</taxon>
        <taxon>Tracheophyta</taxon>
        <taxon>Spermatophyta</taxon>
        <taxon>Magnoliopsida</taxon>
        <taxon>eudicotyledons</taxon>
        <taxon>Gunneridae</taxon>
        <taxon>Pentapetalae</taxon>
        <taxon>asterids</taxon>
        <taxon>campanulids</taxon>
        <taxon>Escalloniales</taxon>
        <taxon>Escalloniaceae</taxon>
        <taxon>Escallonia</taxon>
    </lineage>
</organism>
<dbReference type="InterPro" id="IPR038567">
    <property type="entry name" value="T_Elf1_sf"/>
</dbReference>
<keyword evidence="9 11" id="KW-0804">Transcription</keyword>
<evidence type="ECO:0000313" key="13">
    <source>
        <dbReference type="Proteomes" id="UP001187471"/>
    </source>
</evidence>
<comment type="similarity">
    <text evidence="3 11">Belongs to the ELOF1 family.</text>
</comment>
<comment type="subcellular location">
    <subcellularLocation>
        <location evidence="2 11">Nucleus</location>
    </subcellularLocation>
</comment>
<evidence type="ECO:0000256" key="8">
    <source>
        <dbReference type="ARBA" id="ARBA00023015"/>
    </source>
</evidence>
<proteinExistence type="inferred from homology"/>
<gene>
    <name evidence="12" type="ORF">RJ640_026173</name>
</gene>
<sequence>MGKRQARSKPAPKNKEKLDTTFRCPFCNHCDSVECTIFYKESLGEAKCYACSVSYSTNVTHLTHAIDIYSEWIDTCETANYHEDA</sequence>
<keyword evidence="6 11" id="KW-0863">Zinc-finger</keyword>
<dbReference type="PANTHER" id="PTHR20934:SF0">
    <property type="entry name" value="TRANSCRIPTION ELONGATION FACTOR 1 HOMOLOG"/>
    <property type="match status" value="1"/>
</dbReference>
<keyword evidence="10 11" id="KW-0539">Nucleus</keyword>
<dbReference type="EMBL" id="JAVXUO010000180">
    <property type="protein sequence ID" value="KAK2994694.1"/>
    <property type="molecule type" value="Genomic_DNA"/>
</dbReference>
<evidence type="ECO:0000256" key="11">
    <source>
        <dbReference type="RuleBase" id="RU364033"/>
    </source>
</evidence>
<dbReference type="GO" id="GO:0008270">
    <property type="term" value="F:zinc ion binding"/>
    <property type="evidence" value="ECO:0007669"/>
    <property type="project" value="UniProtKB-KW"/>
</dbReference>
<dbReference type="FunFam" id="2.20.25.190:FF:000001">
    <property type="entry name" value="Transcription elongation factor 1 homolog"/>
    <property type="match status" value="1"/>
</dbReference>